<evidence type="ECO:0000313" key="2">
    <source>
        <dbReference type="EMBL" id="OGC45518.1"/>
    </source>
</evidence>
<name>A0A1F4UKL4_UNCKA</name>
<dbReference type="Proteomes" id="UP000178615">
    <property type="component" value="Unassembled WGS sequence"/>
</dbReference>
<evidence type="ECO:0000256" key="1">
    <source>
        <dbReference type="SAM" id="Phobius"/>
    </source>
</evidence>
<accession>A0A1F4UKL4</accession>
<evidence type="ECO:0000313" key="3">
    <source>
        <dbReference type="Proteomes" id="UP000178615"/>
    </source>
</evidence>
<gene>
    <name evidence="2" type="ORF">A2V49_04810</name>
</gene>
<organism evidence="2 3">
    <name type="scientific">candidate division WWE3 bacterium RBG_19FT_COMBO_34_6</name>
    <dbReference type="NCBI Taxonomy" id="1802612"/>
    <lineage>
        <taxon>Bacteria</taxon>
        <taxon>Katanobacteria</taxon>
    </lineage>
</organism>
<comment type="caution">
    <text evidence="2">The sequence shown here is derived from an EMBL/GenBank/DDBJ whole genome shotgun (WGS) entry which is preliminary data.</text>
</comment>
<feature type="transmembrane region" description="Helical" evidence="1">
    <location>
        <begin position="74"/>
        <end position="92"/>
    </location>
</feature>
<keyword evidence="1" id="KW-0472">Membrane</keyword>
<protein>
    <submittedName>
        <fullName evidence="2">Uncharacterized protein</fullName>
    </submittedName>
</protein>
<keyword evidence="1" id="KW-1133">Transmembrane helix</keyword>
<reference evidence="2 3" key="1">
    <citation type="journal article" date="2016" name="Nat. Commun.">
        <title>Thousands of microbial genomes shed light on interconnected biogeochemical processes in an aquifer system.</title>
        <authorList>
            <person name="Anantharaman K."/>
            <person name="Brown C.T."/>
            <person name="Hug L.A."/>
            <person name="Sharon I."/>
            <person name="Castelle C.J."/>
            <person name="Probst A.J."/>
            <person name="Thomas B.C."/>
            <person name="Singh A."/>
            <person name="Wilkins M.J."/>
            <person name="Karaoz U."/>
            <person name="Brodie E.L."/>
            <person name="Williams K.H."/>
            <person name="Hubbard S.S."/>
            <person name="Banfield J.F."/>
        </authorList>
    </citation>
    <scope>NUCLEOTIDE SEQUENCE [LARGE SCALE GENOMIC DNA]</scope>
</reference>
<dbReference type="AlphaFoldDB" id="A0A1F4UKL4"/>
<sequence length="95" mass="10725">MGKQRKILVYLQNCHELEKLKKLLSNSPIQGEVFTFHDEAADANLALFGEPDLIITDDVTFYDVARKHVPGQRVFLFIGLSVGASYIYQRLVTGL</sequence>
<dbReference type="EMBL" id="MEUV01000030">
    <property type="protein sequence ID" value="OGC45518.1"/>
    <property type="molecule type" value="Genomic_DNA"/>
</dbReference>
<proteinExistence type="predicted"/>
<keyword evidence="1" id="KW-0812">Transmembrane</keyword>